<dbReference type="Proteomes" id="UP000663877">
    <property type="component" value="Unassembled WGS sequence"/>
</dbReference>
<dbReference type="PROSITE" id="PS51644">
    <property type="entry name" value="HTH_OST"/>
    <property type="match status" value="2"/>
</dbReference>
<accession>A0A813QTN6</accession>
<dbReference type="CDD" id="cd08824">
    <property type="entry name" value="LOTUS"/>
    <property type="match status" value="1"/>
</dbReference>
<feature type="region of interest" description="Disordered" evidence="6">
    <location>
        <begin position="1675"/>
        <end position="1695"/>
    </location>
</feature>
<dbReference type="CDD" id="cd09972">
    <property type="entry name" value="LOTUS_TDRD_OSKAR"/>
    <property type="match status" value="1"/>
</dbReference>
<dbReference type="Gene3D" id="2.30.30.140">
    <property type="match status" value="2"/>
</dbReference>
<feature type="compositionally biased region" description="Polar residues" evidence="6">
    <location>
        <begin position="130"/>
        <end position="149"/>
    </location>
</feature>
<dbReference type="PROSITE" id="PS50304">
    <property type="entry name" value="TUDOR"/>
    <property type="match status" value="1"/>
</dbReference>
<dbReference type="SUPFAM" id="SSF63748">
    <property type="entry name" value="Tudor/PWWP/MBT"/>
    <property type="match status" value="2"/>
</dbReference>
<feature type="region of interest" description="Disordered" evidence="6">
    <location>
        <begin position="350"/>
        <end position="380"/>
    </location>
</feature>
<dbReference type="Gene3D" id="2.40.50.90">
    <property type="match status" value="2"/>
</dbReference>
<dbReference type="Pfam" id="PF12872">
    <property type="entry name" value="OST-HTH"/>
    <property type="match status" value="2"/>
</dbReference>
<evidence type="ECO:0000256" key="2">
    <source>
        <dbReference type="ARBA" id="ARBA00022490"/>
    </source>
</evidence>
<evidence type="ECO:0000256" key="5">
    <source>
        <dbReference type="SAM" id="Coils"/>
    </source>
</evidence>
<proteinExistence type="predicted"/>
<dbReference type="OrthoDB" id="10052065at2759"/>
<dbReference type="InterPro" id="IPR035437">
    <property type="entry name" value="SNase_OB-fold_sf"/>
</dbReference>
<keyword evidence="11" id="KW-1185">Reference proteome</keyword>
<feature type="compositionally biased region" description="Low complexity" evidence="6">
    <location>
        <begin position="1679"/>
        <end position="1694"/>
    </location>
</feature>
<protein>
    <submittedName>
        <fullName evidence="9">Uncharacterized protein</fullName>
    </submittedName>
</protein>
<feature type="compositionally biased region" description="Polar residues" evidence="6">
    <location>
        <begin position="360"/>
        <end position="380"/>
    </location>
</feature>
<gene>
    <name evidence="10" type="ORF">BJG266_LOCUS12258</name>
    <name evidence="9" type="ORF">QVE165_LOCUS2731</name>
</gene>
<dbReference type="GO" id="GO:0007283">
    <property type="term" value="P:spermatogenesis"/>
    <property type="evidence" value="ECO:0007669"/>
    <property type="project" value="UniProtKB-KW"/>
</dbReference>
<evidence type="ECO:0000313" key="10">
    <source>
        <dbReference type="EMBL" id="CAF0933987.1"/>
    </source>
</evidence>
<dbReference type="SUPFAM" id="SSF50199">
    <property type="entry name" value="Staphylococcal nuclease"/>
    <property type="match status" value="1"/>
</dbReference>
<evidence type="ECO:0000256" key="4">
    <source>
        <dbReference type="ARBA" id="ARBA00022871"/>
    </source>
</evidence>
<evidence type="ECO:0000256" key="6">
    <source>
        <dbReference type="SAM" id="MobiDB-lite"/>
    </source>
</evidence>
<comment type="caution">
    <text evidence="9">The sequence shown here is derived from an EMBL/GenBank/DDBJ whole genome shotgun (WGS) entry which is preliminary data.</text>
</comment>
<reference evidence="9" key="1">
    <citation type="submission" date="2021-02" db="EMBL/GenBank/DDBJ databases">
        <authorList>
            <person name="Nowell W R."/>
        </authorList>
    </citation>
    <scope>NUCLEOTIDE SEQUENCE</scope>
</reference>
<feature type="coiled-coil region" evidence="5">
    <location>
        <begin position="833"/>
        <end position="860"/>
    </location>
</feature>
<keyword evidence="4" id="KW-0744">Spermatogenesis</keyword>
<evidence type="ECO:0000313" key="9">
    <source>
        <dbReference type="EMBL" id="CAF0773317.1"/>
    </source>
</evidence>
<dbReference type="GO" id="GO:0030154">
    <property type="term" value="P:cell differentiation"/>
    <property type="evidence" value="ECO:0007669"/>
    <property type="project" value="UniProtKB-ARBA"/>
</dbReference>
<feature type="compositionally biased region" description="Low complexity" evidence="6">
    <location>
        <begin position="110"/>
        <end position="129"/>
    </location>
</feature>
<organism evidence="9 11">
    <name type="scientific">Adineta steineri</name>
    <dbReference type="NCBI Taxonomy" id="433720"/>
    <lineage>
        <taxon>Eukaryota</taxon>
        <taxon>Metazoa</taxon>
        <taxon>Spiralia</taxon>
        <taxon>Gnathifera</taxon>
        <taxon>Rotifera</taxon>
        <taxon>Eurotatoria</taxon>
        <taxon>Bdelloidea</taxon>
        <taxon>Adinetida</taxon>
        <taxon>Adinetidae</taxon>
        <taxon>Adineta</taxon>
    </lineage>
</organism>
<dbReference type="EMBL" id="CAJNOM010000009">
    <property type="protein sequence ID" value="CAF0773317.1"/>
    <property type="molecule type" value="Genomic_DNA"/>
</dbReference>
<dbReference type="InterPro" id="IPR025605">
    <property type="entry name" value="OST-HTH/LOTUS_dom"/>
</dbReference>
<keyword evidence="3" id="KW-0677">Repeat</keyword>
<name>A0A813QTN6_9BILA</name>
<feature type="compositionally biased region" description="Low complexity" evidence="6">
    <location>
        <begin position="170"/>
        <end position="198"/>
    </location>
</feature>
<feature type="domain" description="HTH OST-type" evidence="8">
    <location>
        <begin position="9"/>
        <end position="83"/>
    </location>
</feature>
<dbReference type="Gene3D" id="3.30.420.610">
    <property type="entry name" value="LOTUS domain-like"/>
    <property type="match status" value="2"/>
</dbReference>
<evidence type="ECO:0000259" key="7">
    <source>
        <dbReference type="PROSITE" id="PS50304"/>
    </source>
</evidence>
<evidence type="ECO:0000256" key="3">
    <source>
        <dbReference type="ARBA" id="ARBA00022737"/>
    </source>
</evidence>
<feature type="region of interest" description="Disordered" evidence="6">
    <location>
        <begin position="95"/>
        <end position="219"/>
    </location>
</feature>
<dbReference type="EMBL" id="CAJNOI010000047">
    <property type="protein sequence ID" value="CAF0933987.1"/>
    <property type="molecule type" value="Genomic_DNA"/>
</dbReference>
<dbReference type="InterPro" id="IPR041966">
    <property type="entry name" value="LOTUS-like"/>
</dbReference>
<evidence type="ECO:0000313" key="11">
    <source>
        <dbReference type="Proteomes" id="UP000663832"/>
    </source>
</evidence>
<feature type="domain" description="Tudor" evidence="7">
    <location>
        <begin position="1259"/>
        <end position="1317"/>
    </location>
</feature>
<evidence type="ECO:0000259" key="8">
    <source>
        <dbReference type="PROSITE" id="PS51644"/>
    </source>
</evidence>
<dbReference type="Proteomes" id="UP000663832">
    <property type="component" value="Unassembled WGS sequence"/>
</dbReference>
<keyword evidence="5" id="KW-0175">Coiled coil</keyword>
<keyword evidence="4" id="KW-0221">Differentiation</keyword>
<sequence>MTKDTSSQGYLDLKTELRSILISSQQGCTEHQLLKDYAEYNSRKEIPFRDMGYKTLLDLLSSMPDVARIDYNRTPLTIHGVADQSTAHIKKFVMTQKRKKTTRSSRGTVNRYNNSYSSYNRTNGSSTYSRNRPPQNNYGGSTLPFQPYSQLGHVSKNQWNTFNTPPPQSYPTTSYSMPPVINNSNQNYNHQNSNEINQSSMSRTVASFPPKSTQTPPPPMSELMSIQTASMMDDNSSVMDDDLNYTEDDELASYDAQQASIHGEKIVVLRKRIRQILLKLQKGIWLSNVQKLYKKYNDEEFNLEEYKFKNLMAFFDCISDFVDSTRDPTRDSSDRILVLKPNFTEATRREQQQQFEKIESNTPVSSVTDHQNSTSTDQNSLGFIPNDIHSSIVDKSLFVPLDFHYKRIDYTSNELFNGFLGDVEDPWFLHVGNVQFISKREYMMTQLQEHYEQSLNQMIYVIPFEQLEINLSCVYYHTDQIYYRSFITQIDPMDNCDIAILKIYLVDYGTTISDIRYHMNSTNLKYLHLNFSSLPTQVYDCRLANIYYPNTSIQWEDESRQWPDESRQFIIDLCSNRNFFVEIIGSLDSFYSIYLWIDENRQQSINQLLIQHNLAIEWNDAQYSEFESIPSNIQLNTNHTNNSIDQSLLLRPKQNNIDYNIDGNNIKYFQISVEHAYYFVKHPFTGRPCLPCFEVARLLNVDENSLPQFNLIRETEIEFSKLFEKIFHDLRCIPESSKCPHINRNDNNATIIIYDLSSVRDYLIQTKFQEGDILDAFRQEYEDYERPGYWNETKNSYTNTDNLESHQENLYQRRDILNFRREQLVSLSKNYSNLSSQNEIQEIEDKLNHLHQEMHSMNSTVPSPIDHNMNLKPISSSTKIKSSNNKMRETRYRIARPFDQQFSLNIRFHHQNIDIHTIDPDDIEDRFQDLYRITKNVIQFFKLESDISDEQDRLLLQEANNNLPNLISNNISLDERIGIYNYCLGIIETFQPTIRSYVQNPPRFNQFQQQQIRAYVTGASQPRMASYDARQTTNTNFLDDRRVINDLTSLRITVNNNTNDNNNNNHYQNSQDSAFRLSEYEVDEYGEQYDEEADREEEVINNIQMLLTEYAHGIRLLALDELYQKQFGNSLLTELKLANILLLQDYVGDFASISRHGEENGSCDHIITLLDPKQVAQTQVQLLQQITNSGIVPSNFRYANNLFSYINDSRFQGFVSNVDKNEHCIHIQPARYHEHIETLMEELDSYYSSSISNTLIIKNVETGLSCVTQYDGIYHRVFIKESDLYKCVIVYVDYGTTEEVNKEDQQFKYLVTHFAELPCMAIACRLDNVFFLPDDNQWPIETYKEVYELCKHGPLFIEPVGYMNGLVTIRISDADGTYLNDIVVVDLKLAVNIEKHSNNAAIEQYEQKQSNAPNPVELKFDFIDTARQCPLPDSRPSTPETNQINSEFKLPENDNFQQTDHFSDAEYQCKLITIDENNSFYLIRYNDNRPFIPCFSLAHLLNVSESDLLSETLMSRTRFQQTEEYRSIFDFLKQTNLSNCLHINQDFLFLFDLISTLKFLELHVTNASLLIETLRQQIVASSDTQYWKNSHDCYKPPKAVTPVSSAQSTNQKDTERYNELLANRNILCNLLRTNDITGCSVQLESIENELQSLVEKMRLGASSQQQIRNVPLTPPPGFTTKNNNDQQQQQSTVTKTDKLKDLMERCKTLINTILVLDDHVVIDENIIKYIQNNLPFINSGKISSNDTQLYKQYSELLQNLTFIVDDLRQKLPSGVNL</sequence>
<comment type="subcellular location">
    <subcellularLocation>
        <location evidence="1">Cytoplasm</location>
    </subcellularLocation>
</comment>
<feature type="domain" description="HTH OST-type" evidence="8">
    <location>
        <begin position="265"/>
        <end position="341"/>
    </location>
</feature>
<keyword evidence="2" id="KW-0963">Cytoplasm</keyword>
<feature type="compositionally biased region" description="Basic and acidic residues" evidence="6">
    <location>
        <begin position="350"/>
        <end position="359"/>
    </location>
</feature>
<dbReference type="InterPro" id="IPR002999">
    <property type="entry name" value="Tudor"/>
</dbReference>
<dbReference type="Pfam" id="PF00567">
    <property type="entry name" value="TUDOR"/>
    <property type="match status" value="2"/>
</dbReference>
<dbReference type="GO" id="GO:0005737">
    <property type="term" value="C:cytoplasm"/>
    <property type="evidence" value="ECO:0007669"/>
    <property type="project" value="UniProtKB-SubCell"/>
</dbReference>
<evidence type="ECO:0000256" key="1">
    <source>
        <dbReference type="ARBA" id="ARBA00004496"/>
    </source>
</evidence>